<protein>
    <submittedName>
        <fullName evidence="1">Uncharacterized protein</fullName>
    </submittedName>
</protein>
<gene>
    <name evidence="1" type="ORF">Vau01_034230</name>
</gene>
<sequence length="349" mass="37123">MEVRLGPFPLCDTCRERNGGLVATLHRQVHVKVGERESCVDEDLAGLLARVWTVGDTVSACQDSDGHGRAYIVPEPESRERIAALLRSLGLDVDDEDGWLYFRLPRGAPPEPPARSRIDTAGSLPEVLARLSAEVGALRPRLAGATTGLDHARIQEARARLDVGADALEMALRRSVSRLHRPDGTRPPAARLLRAGELVAVMFPVVAAAAWIFDASVAWMAVAAVPGSLLGGWLNGRAADGLDRRFTRARLAAARSTGTDTAPEPDDDAVLQPVGVRLSRLGADLTGLRSTAGTLLVRLLDERGPAAVTGADVMAAADRDSVFNLVLFAEEALAVSAYSLDVWQEASPG</sequence>
<organism evidence="1 2">
    <name type="scientific">Virgisporangium aurantiacum</name>
    <dbReference type="NCBI Taxonomy" id="175570"/>
    <lineage>
        <taxon>Bacteria</taxon>
        <taxon>Bacillati</taxon>
        <taxon>Actinomycetota</taxon>
        <taxon>Actinomycetes</taxon>
        <taxon>Micromonosporales</taxon>
        <taxon>Micromonosporaceae</taxon>
        <taxon>Virgisporangium</taxon>
    </lineage>
</organism>
<proteinExistence type="predicted"/>
<dbReference type="RefSeq" id="WP_203993362.1">
    <property type="nucleotide sequence ID" value="NZ_BOPG01000022.1"/>
</dbReference>
<dbReference type="AlphaFoldDB" id="A0A8J3Z3A1"/>
<comment type="caution">
    <text evidence="1">The sequence shown here is derived from an EMBL/GenBank/DDBJ whole genome shotgun (WGS) entry which is preliminary data.</text>
</comment>
<reference evidence="1" key="1">
    <citation type="submission" date="2021-01" db="EMBL/GenBank/DDBJ databases">
        <title>Whole genome shotgun sequence of Virgisporangium aurantiacum NBRC 16421.</title>
        <authorList>
            <person name="Komaki H."/>
            <person name="Tamura T."/>
        </authorList>
    </citation>
    <scope>NUCLEOTIDE SEQUENCE</scope>
    <source>
        <strain evidence="1">NBRC 16421</strain>
    </source>
</reference>
<name>A0A8J3Z3A1_9ACTN</name>
<dbReference type="Proteomes" id="UP000612585">
    <property type="component" value="Unassembled WGS sequence"/>
</dbReference>
<evidence type="ECO:0000313" key="1">
    <source>
        <dbReference type="EMBL" id="GIJ55907.1"/>
    </source>
</evidence>
<keyword evidence="2" id="KW-1185">Reference proteome</keyword>
<dbReference type="EMBL" id="BOPG01000022">
    <property type="protein sequence ID" value="GIJ55907.1"/>
    <property type="molecule type" value="Genomic_DNA"/>
</dbReference>
<evidence type="ECO:0000313" key="2">
    <source>
        <dbReference type="Proteomes" id="UP000612585"/>
    </source>
</evidence>
<accession>A0A8J3Z3A1</accession>